<evidence type="ECO:0000313" key="2">
    <source>
        <dbReference type="Proteomes" id="UP000074914"/>
    </source>
</evidence>
<protein>
    <submittedName>
        <fullName evidence="1">Uncharacterized protein</fullName>
    </submittedName>
</protein>
<sequence>MKESIDSESKYSQSTKIFEIRKGFIQEVFLLMCPVRMFFSSVYVAT</sequence>
<name>A0ABN4M311_9BURK</name>
<proteinExistence type="predicted"/>
<accession>A0ABN4M311</accession>
<gene>
    <name evidence="1" type="ORF">CPter291_0005</name>
</gene>
<keyword evidence="2" id="KW-1185">Reference proteome</keyword>
<evidence type="ECO:0000313" key="1">
    <source>
        <dbReference type="EMBL" id="AMP12301.1"/>
    </source>
</evidence>
<reference evidence="1 2" key="1">
    <citation type="submission" date="2015-11" db="EMBL/GenBank/DDBJ databases">
        <title>Exploring the genomic traits of fungus-feeding bacterial genus Collimonas.</title>
        <authorList>
            <person name="Song C."/>
            <person name="Schmidt R."/>
            <person name="de Jager V."/>
            <person name="Krzyzanowska D."/>
            <person name="Jongedijk E."/>
            <person name="Cankar K."/>
            <person name="Beekwilder J."/>
            <person name="van Veen A."/>
            <person name="de Boer W."/>
            <person name="van Veen J.A."/>
            <person name="Garbeva P."/>
        </authorList>
    </citation>
    <scope>NUCLEOTIDE SEQUENCE [LARGE SCALE GENOMIC DNA]</scope>
    <source>
        <strain evidence="1 2">Ter291</strain>
    </source>
</reference>
<dbReference type="EMBL" id="CP013236">
    <property type="protein sequence ID" value="AMP12301.1"/>
    <property type="molecule type" value="Genomic_DNA"/>
</dbReference>
<organism evidence="1 2">
    <name type="scientific">Collimonas pratensis</name>
    <dbReference type="NCBI Taxonomy" id="279113"/>
    <lineage>
        <taxon>Bacteria</taxon>
        <taxon>Pseudomonadati</taxon>
        <taxon>Pseudomonadota</taxon>
        <taxon>Betaproteobacteria</taxon>
        <taxon>Burkholderiales</taxon>
        <taxon>Oxalobacteraceae</taxon>
        <taxon>Collimonas</taxon>
    </lineage>
</organism>
<dbReference type="Proteomes" id="UP000074914">
    <property type="component" value="Chromosome"/>
</dbReference>